<evidence type="ECO:0000256" key="3">
    <source>
        <dbReference type="SAM" id="Phobius"/>
    </source>
</evidence>
<reference evidence="4" key="3">
    <citation type="submission" date="2023-05" db="EMBL/GenBank/DDBJ databases">
        <authorList>
            <person name="Smith C.H."/>
        </authorList>
    </citation>
    <scope>NUCLEOTIDE SEQUENCE</scope>
    <source>
        <strain evidence="4">CHS0354</strain>
        <tissue evidence="4">Mantle</tissue>
    </source>
</reference>
<keyword evidence="3" id="KW-1133">Transmembrane helix</keyword>
<proteinExistence type="predicted"/>
<dbReference type="AlphaFoldDB" id="A0AAE0SVK2"/>
<feature type="coiled-coil region" evidence="1">
    <location>
        <begin position="272"/>
        <end position="321"/>
    </location>
</feature>
<feature type="region of interest" description="Disordered" evidence="2">
    <location>
        <begin position="532"/>
        <end position="568"/>
    </location>
</feature>
<evidence type="ECO:0000313" key="5">
    <source>
        <dbReference type="Proteomes" id="UP001195483"/>
    </source>
</evidence>
<protein>
    <recommendedName>
        <fullName evidence="6">Protein brambleberry</fullName>
    </recommendedName>
</protein>
<comment type="caution">
    <text evidence="4">The sequence shown here is derived from an EMBL/GenBank/DDBJ whole genome shotgun (WGS) entry which is preliminary data.</text>
</comment>
<dbReference type="InterPro" id="IPR040346">
    <property type="entry name" value="GEX1/Brambleberry"/>
</dbReference>
<name>A0AAE0SVK2_9BIVA</name>
<dbReference type="PANTHER" id="PTHR33538">
    <property type="entry name" value="PROTEIN GAMETE EXPRESSED 1"/>
    <property type="match status" value="1"/>
</dbReference>
<feature type="compositionally biased region" description="Low complexity" evidence="2">
    <location>
        <begin position="588"/>
        <end position="610"/>
    </location>
</feature>
<keyword evidence="3" id="KW-0812">Transmembrane</keyword>
<organism evidence="4 5">
    <name type="scientific">Potamilus streckersoni</name>
    <dbReference type="NCBI Taxonomy" id="2493646"/>
    <lineage>
        <taxon>Eukaryota</taxon>
        <taxon>Metazoa</taxon>
        <taxon>Spiralia</taxon>
        <taxon>Lophotrochozoa</taxon>
        <taxon>Mollusca</taxon>
        <taxon>Bivalvia</taxon>
        <taxon>Autobranchia</taxon>
        <taxon>Heteroconchia</taxon>
        <taxon>Palaeoheterodonta</taxon>
        <taxon>Unionida</taxon>
        <taxon>Unionoidea</taxon>
        <taxon>Unionidae</taxon>
        <taxon>Ambleminae</taxon>
        <taxon>Lampsilini</taxon>
        <taxon>Potamilus</taxon>
    </lineage>
</organism>
<dbReference type="EMBL" id="JAEAOA010001034">
    <property type="protein sequence ID" value="KAK3598743.1"/>
    <property type="molecule type" value="Genomic_DNA"/>
</dbReference>
<dbReference type="PANTHER" id="PTHR33538:SF1">
    <property type="entry name" value="PROTEIN BRAMBLEBERRY"/>
    <property type="match status" value="1"/>
</dbReference>
<gene>
    <name evidence="4" type="ORF">CHS0354_016855</name>
</gene>
<reference evidence="4" key="1">
    <citation type="journal article" date="2021" name="Genome Biol. Evol.">
        <title>A High-Quality Reference Genome for a Parasitic Bivalve with Doubly Uniparental Inheritance (Bivalvia: Unionida).</title>
        <authorList>
            <person name="Smith C.H."/>
        </authorList>
    </citation>
    <scope>NUCLEOTIDE SEQUENCE</scope>
    <source>
        <strain evidence="4">CHS0354</strain>
    </source>
</reference>
<keyword evidence="3" id="KW-0472">Membrane</keyword>
<accession>A0AAE0SVK2</accession>
<keyword evidence="5" id="KW-1185">Reference proteome</keyword>
<feature type="transmembrane region" description="Helical" evidence="3">
    <location>
        <begin position="437"/>
        <end position="455"/>
    </location>
</feature>
<feature type="transmembrane region" description="Helical" evidence="3">
    <location>
        <begin position="382"/>
        <end position="403"/>
    </location>
</feature>
<keyword evidence="1" id="KW-0175">Coiled coil</keyword>
<evidence type="ECO:0008006" key="6">
    <source>
        <dbReference type="Google" id="ProtNLM"/>
    </source>
</evidence>
<feature type="compositionally biased region" description="Polar residues" evidence="2">
    <location>
        <begin position="532"/>
        <end position="549"/>
    </location>
</feature>
<sequence length="641" mass="72864">SCSNLLNSFVNLKFKVEMRYKTTGSALLILLLFISHISISEQFLNTVKDWLFGVHEEEKSEPISLRTSPFRFEITSGDEKFLQLKDALDEYEPLEACNHIVVYSLKKRCGELSEEELGKLAVQLLNCQSSAEERPVYPCTDSMNLADCTRSMDATTWNTYHIISNRARALCYATQQQQFKKITELTVGQLMSTAHQQLKTMHEMQNSQDQLHMMTTETVRKLFESQTDLIGRQQNLKNAQDDILDRIHGNMQELKREKALIATGNQELAQMTEVIREKLDKTTQKLQEQEESQMDTHKKIIEDLTSIQQKARDALKKLDNSSQYLMRNHEELMTHYRAMYENMMKMNSTVTHLLNTVNTMQAHLDERISWFTQLLSMADDKLTLLTAAGTHIMYFLLAALAAAFLQTPAFSRMMMMLILIVNAVSEIKYGEKIDFGTVTIFIVFTVLVNWIYLWWTERYFHHGTQYKAPKAIGYSAETTNLGDNLDAAAANVNNSNEPLSPFELQRLTGLVERLCTSLNEIINKRADTASHLSDTNSNSRLDTPSTSSAFKPVRREEPVRPDSSTMDEGANLRRLLLQRHFDNDSSFAGSSRSSTPRASSKASSRGSTSSVGCQGFTKSGTPCRLLVASGEDFCHRHRATR</sequence>
<feature type="non-terminal residue" evidence="4">
    <location>
        <position position="641"/>
    </location>
</feature>
<reference evidence="4" key="2">
    <citation type="journal article" date="2021" name="Genome Biol. Evol.">
        <title>Developing a high-quality reference genome for a parasitic bivalve with doubly uniparental inheritance (Bivalvia: Unionida).</title>
        <authorList>
            <person name="Smith C.H."/>
        </authorList>
    </citation>
    <scope>NUCLEOTIDE SEQUENCE</scope>
    <source>
        <strain evidence="4">CHS0354</strain>
        <tissue evidence="4">Mantle</tissue>
    </source>
</reference>
<feature type="region of interest" description="Disordered" evidence="2">
    <location>
        <begin position="585"/>
        <end position="614"/>
    </location>
</feature>
<evidence type="ECO:0000313" key="4">
    <source>
        <dbReference type="EMBL" id="KAK3598743.1"/>
    </source>
</evidence>
<evidence type="ECO:0000256" key="2">
    <source>
        <dbReference type="SAM" id="MobiDB-lite"/>
    </source>
</evidence>
<dbReference type="Proteomes" id="UP001195483">
    <property type="component" value="Unassembled WGS sequence"/>
</dbReference>
<evidence type="ECO:0000256" key="1">
    <source>
        <dbReference type="SAM" id="Coils"/>
    </source>
</evidence>